<organism evidence="2 3">
    <name type="scientific">Streptomyces mordarskii</name>
    <dbReference type="NCBI Taxonomy" id="1226758"/>
    <lineage>
        <taxon>Bacteria</taxon>
        <taxon>Bacillati</taxon>
        <taxon>Actinomycetota</taxon>
        <taxon>Actinomycetes</taxon>
        <taxon>Kitasatosporales</taxon>
        <taxon>Streptomycetaceae</taxon>
        <taxon>Streptomyces</taxon>
    </lineage>
</organism>
<comment type="caution">
    <text evidence="2">The sequence shown here is derived from an EMBL/GenBank/DDBJ whole genome shotgun (WGS) entry which is preliminary data.</text>
</comment>
<evidence type="ECO:0000313" key="3">
    <source>
        <dbReference type="Proteomes" id="UP001501576"/>
    </source>
</evidence>
<proteinExistence type="predicted"/>
<sequence length="62" mass="6990">MTNREPCGRRAAPRRSGPDRGCLSTQQIRNYVDPGVLPPAARTPAGYRLHHYLTENRSAEDR</sequence>
<dbReference type="Proteomes" id="UP001501576">
    <property type="component" value="Unassembled WGS sequence"/>
</dbReference>
<evidence type="ECO:0000256" key="1">
    <source>
        <dbReference type="SAM" id="MobiDB-lite"/>
    </source>
</evidence>
<dbReference type="EMBL" id="BAAABZ010000084">
    <property type="protein sequence ID" value="GAA0569579.1"/>
    <property type="molecule type" value="Genomic_DNA"/>
</dbReference>
<keyword evidence="3" id="KW-1185">Reference proteome</keyword>
<gene>
    <name evidence="2" type="ORF">GCM10010390_85790</name>
</gene>
<accession>A0ABN1ENP4</accession>
<name>A0ABN1ENP4_9ACTN</name>
<feature type="region of interest" description="Disordered" evidence="1">
    <location>
        <begin position="1"/>
        <end position="26"/>
    </location>
</feature>
<reference evidence="2 3" key="1">
    <citation type="journal article" date="2019" name="Int. J. Syst. Evol. Microbiol.">
        <title>The Global Catalogue of Microorganisms (GCM) 10K type strain sequencing project: providing services to taxonomists for standard genome sequencing and annotation.</title>
        <authorList>
            <consortium name="The Broad Institute Genomics Platform"/>
            <consortium name="The Broad Institute Genome Sequencing Center for Infectious Disease"/>
            <person name="Wu L."/>
            <person name="Ma J."/>
        </authorList>
    </citation>
    <scope>NUCLEOTIDE SEQUENCE [LARGE SCALE GENOMIC DNA]</scope>
    <source>
        <strain evidence="2 3">JCM 5052</strain>
    </source>
</reference>
<protein>
    <submittedName>
        <fullName evidence="2">Uncharacterized protein</fullName>
    </submittedName>
</protein>
<evidence type="ECO:0000313" key="2">
    <source>
        <dbReference type="EMBL" id="GAA0569579.1"/>
    </source>
</evidence>